<dbReference type="Gene3D" id="3.10.170.10">
    <property type="match status" value="1"/>
</dbReference>
<proteinExistence type="predicted"/>
<evidence type="ECO:0008006" key="11">
    <source>
        <dbReference type="Google" id="ProtNLM"/>
    </source>
</evidence>
<evidence type="ECO:0000256" key="1">
    <source>
        <dbReference type="ARBA" id="ARBA00022670"/>
    </source>
</evidence>
<dbReference type="AlphaFoldDB" id="A0A2A7NYA8"/>
<evidence type="ECO:0000256" key="5">
    <source>
        <dbReference type="ARBA" id="ARBA00023049"/>
    </source>
</evidence>
<dbReference type="InterPro" id="IPR027268">
    <property type="entry name" value="Peptidase_M4/M1_CTD_sf"/>
</dbReference>
<feature type="compositionally biased region" description="Basic residues" evidence="6">
    <location>
        <begin position="7"/>
        <end position="20"/>
    </location>
</feature>
<dbReference type="OrthoDB" id="291295at2"/>
<keyword evidence="10" id="KW-1185">Reference proteome</keyword>
<feature type="region of interest" description="Disordered" evidence="6">
    <location>
        <begin position="1"/>
        <end position="23"/>
    </location>
</feature>
<feature type="domain" description="Peptidase M4 C-terminal" evidence="8">
    <location>
        <begin position="922"/>
        <end position="1070"/>
    </location>
</feature>
<evidence type="ECO:0000256" key="3">
    <source>
        <dbReference type="ARBA" id="ARBA00022801"/>
    </source>
</evidence>
<feature type="compositionally biased region" description="Low complexity" evidence="6">
    <location>
        <begin position="90"/>
        <end position="100"/>
    </location>
</feature>
<dbReference type="PANTHER" id="PTHR33794">
    <property type="entry name" value="BACILLOLYSIN"/>
    <property type="match status" value="1"/>
</dbReference>
<feature type="compositionally biased region" description="Low complexity" evidence="6">
    <location>
        <begin position="185"/>
        <end position="201"/>
    </location>
</feature>
<feature type="compositionally biased region" description="Polar residues" evidence="6">
    <location>
        <begin position="171"/>
        <end position="184"/>
    </location>
</feature>
<feature type="region of interest" description="Disordered" evidence="6">
    <location>
        <begin position="50"/>
        <end position="208"/>
    </location>
</feature>
<keyword evidence="1" id="KW-0645">Protease</keyword>
<dbReference type="RefSeq" id="WP_079244379.1">
    <property type="nucleotide sequence ID" value="NZ_BAAATC010000006.1"/>
</dbReference>
<protein>
    <recommendedName>
        <fullName evidence="11">Peptidase M4</fullName>
    </recommendedName>
</protein>
<keyword evidence="5" id="KW-0482">Metalloprotease</keyword>
<dbReference type="InterPro" id="IPR013856">
    <property type="entry name" value="Peptidase_M4_domain"/>
</dbReference>
<evidence type="ECO:0000313" key="10">
    <source>
        <dbReference type="Proteomes" id="UP000220340"/>
    </source>
</evidence>
<dbReference type="PANTHER" id="PTHR33794:SF1">
    <property type="entry name" value="BACILLOLYSIN"/>
    <property type="match status" value="1"/>
</dbReference>
<evidence type="ECO:0000259" key="8">
    <source>
        <dbReference type="Pfam" id="PF02868"/>
    </source>
</evidence>
<evidence type="ECO:0000256" key="2">
    <source>
        <dbReference type="ARBA" id="ARBA00022723"/>
    </source>
</evidence>
<reference evidence="9 10" key="1">
    <citation type="submission" date="2017-10" db="EMBL/GenBank/DDBJ databases">
        <title>The new phylogeny of genus Mycobacterium.</title>
        <authorList>
            <person name="Tortoli E."/>
            <person name="Trovato A."/>
            <person name="Cirillo D.M."/>
        </authorList>
    </citation>
    <scope>NUCLEOTIDE SEQUENCE [LARGE SCALE GENOMIC DNA]</scope>
    <source>
        <strain evidence="9 10">IP141170001</strain>
    </source>
</reference>
<dbReference type="Pfam" id="PF01447">
    <property type="entry name" value="Peptidase_M4"/>
    <property type="match status" value="1"/>
</dbReference>
<evidence type="ECO:0000256" key="4">
    <source>
        <dbReference type="ARBA" id="ARBA00022833"/>
    </source>
</evidence>
<comment type="caution">
    <text evidence="9">The sequence shown here is derived from an EMBL/GenBank/DDBJ whole genome shotgun (WGS) entry which is preliminary data.</text>
</comment>
<keyword evidence="2" id="KW-0479">Metal-binding</keyword>
<dbReference type="InterPro" id="IPR050728">
    <property type="entry name" value="Zinc_Metalloprotease_M4"/>
</dbReference>
<dbReference type="Gene3D" id="2.60.120.380">
    <property type="match status" value="1"/>
</dbReference>
<feature type="domain" description="Peptidase M4" evidence="7">
    <location>
        <begin position="755"/>
        <end position="908"/>
    </location>
</feature>
<gene>
    <name evidence="9" type="ORF">CRI78_07175</name>
</gene>
<dbReference type="EMBL" id="PDCR01000007">
    <property type="protein sequence ID" value="PEG55341.1"/>
    <property type="molecule type" value="Genomic_DNA"/>
</dbReference>
<evidence type="ECO:0000256" key="6">
    <source>
        <dbReference type="SAM" id="MobiDB-lite"/>
    </source>
</evidence>
<keyword evidence="4" id="KW-0862">Zinc</keyword>
<evidence type="ECO:0000313" key="9">
    <source>
        <dbReference type="EMBL" id="PEG55341.1"/>
    </source>
</evidence>
<dbReference type="InterPro" id="IPR010221">
    <property type="entry name" value="VCBS_dom"/>
</dbReference>
<organism evidence="9 10">
    <name type="scientific">Mycolicibacterium diernhoferi</name>
    <dbReference type="NCBI Taxonomy" id="1801"/>
    <lineage>
        <taxon>Bacteria</taxon>
        <taxon>Bacillati</taxon>
        <taxon>Actinomycetota</taxon>
        <taxon>Actinomycetes</taxon>
        <taxon>Mycobacteriales</taxon>
        <taxon>Mycobacteriaceae</taxon>
        <taxon>Mycolicibacterium</taxon>
    </lineage>
</organism>
<dbReference type="SUPFAM" id="SSF55486">
    <property type="entry name" value="Metalloproteases ('zincins'), catalytic domain"/>
    <property type="match status" value="1"/>
</dbReference>
<dbReference type="Pfam" id="PF17963">
    <property type="entry name" value="Big_9"/>
    <property type="match status" value="1"/>
</dbReference>
<dbReference type="GO" id="GO:0006508">
    <property type="term" value="P:proteolysis"/>
    <property type="evidence" value="ECO:0007669"/>
    <property type="project" value="UniProtKB-KW"/>
</dbReference>
<sequence length="1224" mass="129344">MSAPSPRKSHRSKGRHRKQQQLHEDIAGWLRIGAATVGIGAAFTLGSGVAIADSSTSGDGDSSSSASGSDTTDKGTSDSAGSGGTDSDPDTSTNSDPAGPDAEDEDDPFAGSTPVDSENTFPDDDASDETLTDVGTQNENAAGLTTRKTGLESKWSRRSSTRAIDPEALRATSTDVSSDVEQQNSTSPSGSDSSEASSEESPQATVAAARAGTPLALTNAAHANAPGLTTAVARPAVTVKSIFVDVLTWIGLGPIAKYVPLPALPLPNFVEAIWIGVREFNQRFNNQQPKARPTITGQGTDGTITGNLNAVDFDGDTLTFTAGVAKNGGMVHVAPDGSFTYTPSPELAATGGVDTFRVQISDSVGNPWHMHGLLGALGLLGPITKKVTVRVDKVTGPVDHSPEALDPPYTITGTGLDGSVYGQVNVRDADTDTGTLIFGLAVPVDSAVGIAIVGSNGAWTFTPTPQARYHASLSTEVDIVDFAVRVSDGTSIITIPVTVQISPLSPDNDGTLDPAELEDLVASGLVAVIENENGTLRVIDGRFSDNVVHSTSDAAEVLNQISGLLGASPGFASSTSIDTQTVTQTTDTGEVIETFYRLNPVIDGIAVLGSQVVLSTDGSGRVTGVISGYNPGLAHTNTVPDGAVDADAAVRAATEALLLELSELLDGSGTSSFLQSLSVTPELIIYAADSETPPRLAWQVVVYTAPASADDELGQELRPYISAVLFVAADGSDAGSAFASLSSTSYAWTPDQATLQDLNGRTRTINVERDGLTYRLHDSLRGIWTYSVPTNIITGVGSASYPGPVVTKNWYDLGWNTAATTAQANVGAVYDYYRLVLSRNSYDNMGSVMKINMNFNNGNWEKILGVAIPSKQNNAAWDNVVKQLFFYDGVEMERALDVVAHEFTHAVYQSIVYSGKWAEKSTQAAALNEAYADIIGSLIENKNGDDRWIIGEDMRLDPEFSRLNADSGGKLEAAIRDMRNEPRSDLSNDSTDEHALAQKFSHAAYEMMAQLGGQVPKDKWSQIFYNSLYRLPTNPSFLDARAAVIGTAKAYNLSSTQINVIKAAFDSVGISDPSFVRIVLHWGATPADLDSHLTGPTTNGGSFHVYYASRTYTPSGTSKAAAELDYDDTSSFGPETTTIRILTPGDYYFYVHDFSNGSSDSSRGMALSGANIRVYNSTGSISQRFDISPTSSGTYWTAFKLTIRADRSVSITPINQYGTSPMLL</sequence>
<keyword evidence="3" id="KW-0378">Hydrolase</keyword>
<evidence type="ECO:0000259" key="7">
    <source>
        <dbReference type="Pfam" id="PF01447"/>
    </source>
</evidence>
<dbReference type="InterPro" id="IPR001570">
    <property type="entry name" value="Peptidase_M4_C_domain"/>
</dbReference>
<dbReference type="NCBIfam" id="TIGR01965">
    <property type="entry name" value="VCBS_repeat"/>
    <property type="match status" value="1"/>
</dbReference>
<dbReference type="Proteomes" id="UP000220340">
    <property type="component" value="Unassembled WGS sequence"/>
</dbReference>
<dbReference type="GO" id="GO:0004222">
    <property type="term" value="F:metalloendopeptidase activity"/>
    <property type="evidence" value="ECO:0007669"/>
    <property type="project" value="InterPro"/>
</dbReference>
<accession>A0A2A7NYA8</accession>
<dbReference type="Gene3D" id="1.10.390.10">
    <property type="entry name" value="Neutral Protease Domain 2"/>
    <property type="match status" value="1"/>
</dbReference>
<dbReference type="GO" id="GO:0046872">
    <property type="term" value="F:metal ion binding"/>
    <property type="evidence" value="ECO:0007669"/>
    <property type="project" value="UniProtKB-KW"/>
</dbReference>
<name>A0A2A7NYA8_9MYCO</name>
<feature type="compositionally biased region" description="Acidic residues" evidence="6">
    <location>
        <begin position="121"/>
        <end position="131"/>
    </location>
</feature>
<feature type="compositionally biased region" description="Low complexity" evidence="6">
    <location>
        <begin position="52"/>
        <end position="70"/>
    </location>
</feature>
<dbReference type="Pfam" id="PF02868">
    <property type="entry name" value="Peptidase_M4_C"/>
    <property type="match status" value="1"/>
</dbReference>